<comment type="subcellular location">
    <subcellularLocation>
        <location evidence="2">Membrane</location>
    </subcellularLocation>
</comment>
<feature type="domain" description="4Fe-4S ferredoxin-type" evidence="19">
    <location>
        <begin position="177"/>
        <end position="206"/>
    </location>
</feature>
<dbReference type="SUPFAM" id="SSF54862">
    <property type="entry name" value="4Fe-4S ferredoxins"/>
    <property type="match status" value="1"/>
</dbReference>
<keyword evidence="23" id="KW-1185">Reference proteome</keyword>
<feature type="domain" description="4Fe-4S His(Cys)3-ligated-type" evidence="21">
    <location>
        <begin position="78"/>
        <end position="117"/>
    </location>
</feature>
<evidence type="ECO:0000259" key="18">
    <source>
        <dbReference type="PROSITE" id="PS51085"/>
    </source>
</evidence>
<keyword evidence="11" id="KW-0411">Iron-sulfur</keyword>
<dbReference type="PROSITE" id="PS51379">
    <property type="entry name" value="4FE4S_FER_2"/>
    <property type="match status" value="2"/>
</dbReference>
<dbReference type="PANTHER" id="PTHR43105">
    <property type="entry name" value="RESPIRATORY NITRATE REDUCTASE"/>
    <property type="match status" value="1"/>
</dbReference>
<evidence type="ECO:0000256" key="13">
    <source>
        <dbReference type="ARBA" id="ARBA00023075"/>
    </source>
</evidence>
<feature type="domain" description="2Fe-2S ferredoxin-type" evidence="18">
    <location>
        <begin position="1"/>
        <end position="78"/>
    </location>
</feature>
<dbReference type="InterPro" id="IPR009010">
    <property type="entry name" value="Asp_de-COase-like_dom_sf"/>
</dbReference>
<dbReference type="Pfam" id="PF22117">
    <property type="entry name" value="Fer4_Nqo3"/>
    <property type="match status" value="1"/>
</dbReference>
<dbReference type="InterPro" id="IPR010228">
    <property type="entry name" value="NADH_UbQ_OxRdtase_Gsu"/>
</dbReference>
<comment type="similarity">
    <text evidence="3 17">Belongs to the complex I 75 kDa subunit family.</text>
</comment>
<keyword evidence="10" id="KW-0408">Iron</keyword>
<dbReference type="SUPFAM" id="SSF53706">
    <property type="entry name" value="Formate dehydrogenase/DMSO reductase, domains 1-3"/>
    <property type="match status" value="1"/>
</dbReference>
<keyword evidence="5" id="KW-0001">2Fe-2S</keyword>
<dbReference type="Gene3D" id="3.30.70.20">
    <property type="match status" value="1"/>
</dbReference>
<accession>A0A0F3GUU8</accession>
<evidence type="ECO:0000256" key="10">
    <source>
        <dbReference type="ARBA" id="ARBA00023004"/>
    </source>
</evidence>
<evidence type="ECO:0000256" key="11">
    <source>
        <dbReference type="ARBA" id="ARBA00023014"/>
    </source>
</evidence>
<dbReference type="InterPro" id="IPR050123">
    <property type="entry name" value="Prok_molybdopt-oxidoreductase"/>
</dbReference>
<dbReference type="Gene3D" id="3.40.228.10">
    <property type="entry name" value="Dimethylsulfoxide Reductase, domain 2"/>
    <property type="match status" value="1"/>
</dbReference>
<keyword evidence="14" id="KW-0472">Membrane</keyword>
<dbReference type="GO" id="GO:0042773">
    <property type="term" value="P:ATP synthesis coupled electron transport"/>
    <property type="evidence" value="ECO:0007669"/>
    <property type="project" value="InterPro"/>
</dbReference>
<evidence type="ECO:0000259" key="19">
    <source>
        <dbReference type="PROSITE" id="PS51379"/>
    </source>
</evidence>
<dbReference type="Pfam" id="PF13510">
    <property type="entry name" value="Fer2_4"/>
    <property type="match status" value="1"/>
</dbReference>
<dbReference type="Pfam" id="PF00384">
    <property type="entry name" value="Molybdopterin"/>
    <property type="match status" value="1"/>
</dbReference>
<dbReference type="Gene3D" id="3.40.50.740">
    <property type="match status" value="1"/>
</dbReference>
<dbReference type="InterPro" id="IPR054351">
    <property type="entry name" value="NADH_UbQ_OxRdtase_ferredoxin"/>
</dbReference>
<evidence type="ECO:0000256" key="2">
    <source>
        <dbReference type="ARBA" id="ARBA00004370"/>
    </source>
</evidence>
<keyword evidence="12" id="KW-0520">NAD</keyword>
<dbReference type="PATRIC" id="fig|29290.4.peg.2853"/>
<evidence type="ECO:0000256" key="15">
    <source>
        <dbReference type="ARBA" id="ARBA00034078"/>
    </source>
</evidence>
<keyword evidence="8" id="KW-0677">Repeat</keyword>
<reference evidence="22 23" key="1">
    <citation type="submission" date="2015-02" db="EMBL/GenBank/DDBJ databases">
        <title>Single-cell genomics of uncultivated deep-branching MTB reveals a conserved set of magnetosome genes.</title>
        <authorList>
            <person name="Kolinko S."/>
            <person name="Richter M."/>
            <person name="Glockner F.O."/>
            <person name="Brachmann A."/>
            <person name="Schuler D."/>
        </authorList>
    </citation>
    <scope>NUCLEOTIDE SEQUENCE [LARGE SCALE GENOMIC DNA]</scope>
    <source>
        <strain evidence="22">TM-1</strain>
    </source>
</reference>
<dbReference type="Proteomes" id="UP000033423">
    <property type="component" value="Unassembled WGS sequence"/>
</dbReference>
<dbReference type="GO" id="GO:0016020">
    <property type="term" value="C:membrane"/>
    <property type="evidence" value="ECO:0007669"/>
    <property type="project" value="UniProtKB-SubCell"/>
</dbReference>
<comment type="cofactor">
    <cofactor evidence="15">
        <name>[2Fe-2S] cluster</name>
        <dbReference type="ChEBI" id="CHEBI:190135"/>
    </cofactor>
</comment>
<keyword evidence="6" id="KW-0874">Quinone</keyword>
<proteinExistence type="inferred from homology"/>
<evidence type="ECO:0000256" key="4">
    <source>
        <dbReference type="ARBA" id="ARBA00022485"/>
    </source>
</evidence>
<dbReference type="PROSITE" id="PS51085">
    <property type="entry name" value="2FE2S_FER_2"/>
    <property type="match status" value="1"/>
</dbReference>
<evidence type="ECO:0000256" key="14">
    <source>
        <dbReference type="ARBA" id="ARBA00023136"/>
    </source>
</evidence>
<feature type="domain" description="4Fe-4S Mo/W bis-MGD-type" evidence="20">
    <location>
        <begin position="216"/>
        <end position="272"/>
    </location>
</feature>
<dbReference type="GO" id="GO:0046872">
    <property type="term" value="F:metal ion binding"/>
    <property type="evidence" value="ECO:0007669"/>
    <property type="project" value="UniProtKB-KW"/>
</dbReference>
<dbReference type="InterPro" id="IPR000283">
    <property type="entry name" value="NADH_UbQ_OxRdtase_75kDa_su_CS"/>
</dbReference>
<dbReference type="InterPro" id="IPR036010">
    <property type="entry name" value="2Fe-2S_ferredoxin-like_sf"/>
</dbReference>
<evidence type="ECO:0000256" key="8">
    <source>
        <dbReference type="ARBA" id="ARBA00022737"/>
    </source>
</evidence>
<evidence type="ECO:0000313" key="22">
    <source>
        <dbReference type="EMBL" id="KJU85661.1"/>
    </source>
</evidence>
<dbReference type="AlphaFoldDB" id="A0A0F3GUU8"/>
<dbReference type="GO" id="GO:0048038">
    <property type="term" value="F:quinone binding"/>
    <property type="evidence" value="ECO:0007669"/>
    <property type="project" value="UniProtKB-KW"/>
</dbReference>
<evidence type="ECO:0000256" key="3">
    <source>
        <dbReference type="ARBA" id="ARBA00005404"/>
    </source>
</evidence>
<dbReference type="SMART" id="SM00929">
    <property type="entry name" value="NADH-G_4Fe-4S_3"/>
    <property type="match status" value="1"/>
</dbReference>
<dbReference type="InterPro" id="IPR006656">
    <property type="entry name" value="Mopterin_OxRdtase"/>
</dbReference>
<keyword evidence="22" id="KW-0560">Oxidoreductase</keyword>
<sequence>MIKLTINDIEVSVETPVTILEAARGVGIKIPTLCHFKGLEPYGGCRMCLVEIERLNRFQTSCTVHVTDGMVVRTETEAIRATRRAMLEFLLINHPLDCAVCDKAGECVLQELVVQYGAAQGRFAEGKRTHPENFNDPFIVRNMERCILCSRCVRMCEDVQGAYAIAITGRGSKSFVEPFSGGRYNCEYCGNCLTVCPVGAITSRAHRHSYRPWYVEAEIQTVCGFCGVGCNMVLQMRGGSIMRTMPDLKSALNRGLLCVRGRFGYDYVDSDERLNTPLIRKNGQLMPVTWDEAISYVAQRFKDIKKDHGGKAIAAIASPRCTNEDNYMLQKFMRFILGTNNIDSTARFYYSPMQAYLEGMLGVGVTANLLHGIERSNGVLVIGGDPTAVNPIMGVQVRLAWRHGAKVVVVGSPGGLKMFIDYEVVPALYAEEVVLCAIVGKIAKRKGLRGESYIIEDKIKALKLPSAKDLETAGVSEDIIERVADDLCAMKTPVIIVGQDICQGERVSKKVFLVGAIAYLLNGRIFLMSDRPNYQGVVDMGCVPDMLPGGRPVELGAIERKIKDTIGGAIPEERGLNAFEIIQHGQSGTLKALYIMGENPVLNFPDRKKTQEAIKNIDFVVVQDIFMTETASMADVVLPSAAWSEKDGTYTNLERRIQRVRKGKTVSAGKPDWRIIADVARALGMKENYMDVRALWAEITQVSPLHFGLTYEELSAGQTIWPYNGKSLRTGEADFDVEGIDDLPIPDHCQGQLHLLLERHLYHSGTITTRSKAILGIYPEPYVLISHKQAQLYTKSGSRPLSDGDKVTVYTTEGEVETIVKIDKGVPDCVVLMSNTFKTGRGR</sequence>
<dbReference type="Gene3D" id="2.20.25.90">
    <property type="entry name" value="ADC-like domains"/>
    <property type="match status" value="1"/>
</dbReference>
<evidence type="ECO:0000259" key="21">
    <source>
        <dbReference type="PROSITE" id="PS51839"/>
    </source>
</evidence>
<dbReference type="SUPFAM" id="SSF50692">
    <property type="entry name" value="ADC-like"/>
    <property type="match status" value="1"/>
</dbReference>
<comment type="cofactor">
    <cofactor evidence="1">
        <name>[4Fe-4S] cluster</name>
        <dbReference type="ChEBI" id="CHEBI:49883"/>
    </cofactor>
</comment>
<dbReference type="GO" id="GO:0051537">
    <property type="term" value="F:2 iron, 2 sulfur cluster binding"/>
    <property type="evidence" value="ECO:0007669"/>
    <property type="project" value="UniProtKB-KW"/>
</dbReference>
<dbReference type="InterPro" id="IPR017900">
    <property type="entry name" value="4Fe4S_Fe_S_CS"/>
</dbReference>
<evidence type="ECO:0000313" key="23">
    <source>
        <dbReference type="Proteomes" id="UP000033423"/>
    </source>
</evidence>
<dbReference type="PROSITE" id="PS51669">
    <property type="entry name" value="4FE4S_MOW_BIS_MGD"/>
    <property type="match status" value="1"/>
</dbReference>
<dbReference type="PROSITE" id="PS51839">
    <property type="entry name" value="4FE4S_HC3"/>
    <property type="match status" value="1"/>
</dbReference>
<evidence type="ECO:0000256" key="1">
    <source>
        <dbReference type="ARBA" id="ARBA00001966"/>
    </source>
</evidence>
<dbReference type="InterPro" id="IPR006655">
    <property type="entry name" value="Mopterin_OxRdtase_prok_CS"/>
</dbReference>
<evidence type="ECO:0000259" key="20">
    <source>
        <dbReference type="PROSITE" id="PS51669"/>
    </source>
</evidence>
<name>A0A0F3GUU8_9BACT</name>
<dbReference type="SMART" id="SM00926">
    <property type="entry name" value="Molybdop_Fe4S4"/>
    <property type="match status" value="1"/>
</dbReference>
<evidence type="ECO:0000256" key="9">
    <source>
        <dbReference type="ARBA" id="ARBA00022967"/>
    </source>
</evidence>
<dbReference type="Pfam" id="PF10588">
    <property type="entry name" value="NADH-G_4Fe-4S_3"/>
    <property type="match status" value="1"/>
</dbReference>
<dbReference type="Gene3D" id="3.10.20.740">
    <property type="match status" value="1"/>
</dbReference>
<protein>
    <submittedName>
        <fullName evidence="22">NADH:ubiquinone oxidoreductase, subunit G</fullName>
        <ecNumber evidence="22">1.6.-.-</ecNumber>
    </submittedName>
</protein>
<dbReference type="FunFam" id="3.10.20.740:FF:000004">
    <property type="entry name" value="NADH-quinone oxidoreductase"/>
    <property type="match status" value="1"/>
</dbReference>
<dbReference type="Pfam" id="PF04879">
    <property type="entry name" value="Molybdop_Fe4S4"/>
    <property type="match status" value="1"/>
</dbReference>
<comment type="catalytic activity">
    <reaction evidence="16">
        <text>a quinone + NADH + 5 H(+)(in) = a quinol + NAD(+) + 4 H(+)(out)</text>
        <dbReference type="Rhea" id="RHEA:57888"/>
        <dbReference type="ChEBI" id="CHEBI:15378"/>
        <dbReference type="ChEBI" id="CHEBI:24646"/>
        <dbReference type="ChEBI" id="CHEBI:57540"/>
        <dbReference type="ChEBI" id="CHEBI:57945"/>
        <dbReference type="ChEBI" id="CHEBI:132124"/>
    </reaction>
</comment>
<dbReference type="PROSITE" id="PS00643">
    <property type="entry name" value="COMPLEX1_75K_3"/>
    <property type="match status" value="1"/>
</dbReference>
<evidence type="ECO:0000256" key="5">
    <source>
        <dbReference type="ARBA" id="ARBA00022714"/>
    </source>
</evidence>
<dbReference type="FunFam" id="3.30.70.20:FF:000035">
    <property type="entry name" value="Iron hydrogenase 1"/>
    <property type="match status" value="1"/>
</dbReference>
<dbReference type="EC" id="1.6.-.-" evidence="22"/>
<dbReference type="PROSITE" id="PS00490">
    <property type="entry name" value="MOLYBDOPTERIN_PROK_2"/>
    <property type="match status" value="1"/>
</dbReference>
<keyword evidence="7" id="KW-0479">Metal-binding</keyword>
<dbReference type="PROSITE" id="PS00198">
    <property type="entry name" value="4FE4S_FER_1"/>
    <property type="match status" value="1"/>
</dbReference>
<dbReference type="NCBIfam" id="TIGR01973">
    <property type="entry name" value="NuoG"/>
    <property type="match status" value="1"/>
</dbReference>
<feature type="domain" description="4Fe-4S ferredoxin-type" evidence="19">
    <location>
        <begin position="137"/>
        <end position="168"/>
    </location>
</feature>
<dbReference type="InterPro" id="IPR001041">
    <property type="entry name" value="2Fe-2S_ferredoxin-type"/>
</dbReference>
<organism evidence="22 23">
    <name type="scientific">Candidatus Magnetobacterium bavaricum</name>
    <dbReference type="NCBI Taxonomy" id="29290"/>
    <lineage>
        <taxon>Bacteria</taxon>
        <taxon>Pseudomonadati</taxon>
        <taxon>Nitrospirota</taxon>
        <taxon>Thermodesulfovibrionia</taxon>
        <taxon>Thermodesulfovibrionales</taxon>
        <taxon>Candidatus Magnetobacteriaceae</taxon>
        <taxon>Candidatus Magnetobacterium</taxon>
    </lineage>
</organism>
<keyword evidence="13 22" id="KW-0830">Ubiquinone</keyword>
<evidence type="ECO:0000256" key="7">
    <source>
        <dbReference type="ARBA" id="ARBA00022723"/>
    </source>
</evidence>
<dbReference type="InterPro" id="IPR006963">
    <property type="entry name" value="Mopterin_OxRdtase_4Fe-4S_dom"/>
</dbReference>
<dbReference type="InterPro" id="IPR019574">
    <property type="entry name" value="NADH_UbQ_OxRdtase_Gsu_4Fe4S-bd"/>
</dbReference>
<dbReference type="InterPro" id="IPR017896">
    <property type="entry name" value="4Fe4S_Fe-S-bd"/>
</dbReference>
<dbReference type="GO" id="GO:0008137">
    <property type="term" value="F:NADH dehydrogenase (ubiquinone) activity"/>
    <property type="evidence" value="ECO:0007669"/>
    <property type="project" value="InterPro"/>
</dbReference>
<evidence type="ECO:0000256" key="17">
    <source>
        <dbReference type="RuleBase" id="RU004523"/>
    </source>
</evidence>
<evidence type="ECO:0000256" key="16">
    <source>
        <dbReference type="ARBA" id="ARBA00047712"/>
    </source>
</evidence>
<keyword evidence="4" id="KW-0004">4Fe-4S</keyword>
<dbReference type="CDD" id="cd00207">
    <property type="entry name" value="fer2"/>
    <property type="match status" value="1"/>
</dbReference>
<evidence type="ECO:0000256" key="6">
    <source>
        <dbReference type="ARBA" id="ARBA00022719"/>
    </source>
</evidence>
<dbReference type="PANTHER" id="PTHR43105:SF10">
    <property type="entry name" value="NADH-QUINONE OXIDOREDUCTASE SUBUNIT G"/>
    <property type="match status" value="1"/>
</dbReference>
<dbReference type="Gene3D" id="2.40.40.20">
    <property type="match status" value="1"/>
</dbReference>
<dbReference type="EMBL" id="LACI01000922">
    <property type="protein sequence ID" value="KJU85661.1"/>
    <property type="molecule type" value="Genomic_DNA"/>
</dbReference>
<dbReference type="SUPFAM" id="SSF54292">
    <property type="entry name" value="2Fe-2S ferredoxin-like"/>
    <property type="match status" value="1"/>
</dbReference>
<comment type="caution">
    <text evidence="22">The sequence shown here is derived from an EMBL/GenBank/DDBJ whole genome shotgun (WGS) entry which is preliminary data.</text>
</comment>
<dbReference type="GO" id="GO:0003954">
    <property type="term" value="F:NADH dehydrogenase activity"/>
    <property type="evidence" value="ECO:0007669"/>
    <property type="project" value="TreeGrafter"/>
</dbReference>
<evidence type="ECO:0000256" key="12">
    <source>
        <dbReference type="ARBA" id="ARBA00023027"/>
    </source>
</evidence>
<keyword evidence="9" id="KW-1278">Translocase</keyword>
<dbReference type="GO" id="GO:0051539">
    <property type="term" value="F:4 iron, 4 sulfur cluster binding"/>
    <property type="evidence" value="ECO:0007669"/>
    <property type="project" value="UniProtKB-KW"/>
</dbReference>
<gene>
    <name evidence="22" type="ORF">MBAV_002145</name>
</gene>